<feature type="compositionally biased region" description="Polar residues" evidence="11">
    <location>
        <begin position="794"/>
        <end position="803"/>
    </location>
</feature>
<dbReference type="PANTHER" id="PTHR17583">
    <property type="entry name" value="PHOSPHOINOSITIDE 3-KINASE REGULATORY SUBUNIT 4"/>
    <property type="match status" value="1"/>
</dbReference>
<feature type="repeat" description="HEAT" evidence="9">
    <location>
        <begin position="680"/>
        <end position="718"/>
    </location>
</feature>
<feature type="region of interest" description="Disordered" evidence="11">
    <location>
        <begin position="1272"/>
        <end position="1293"/>
    </location>
</feature>
<dbReference type="EC" id="2.7.11.1" evidence="1"/>
<dbReference type="InterPro" id="IPR015943">
    <property type="entry name" value="WD40/YVTN_repeat-like_dom_sf"/>
</dbReference>
<sequence>MGNIVPTGRAGGNVQSLLGDLDQGRFKFEETLWNGKFIKSVKCHAGGNLVVVKVYEKIPGATDAAVLKSLRRRLEEIRDAFHPKLHPNVLPYNRWGESANGAYLIRQYTSSNLYDRQNTRPFLSPMEKRWIAFQLLKAVSQCHNAGVAHGDIKAENVLVTSWNWVMLCDFAPFKPTFLPLDDTAPYHYFFATNSKRDCCTLAPERFCSPTSIIDISLLDSAPPQCSSFLSVMMDSSVPAIDADHALGESVTALEEATMASARRADGTTAGDGAGNGEARAPASTSSASQASTSGRVSPTTPGGRKQRSYSFSSHTRSTRLRPSMDIFSLGCVIMEVFQDGEPCLNLAETLKYAKRNAGDDSAIEKKVAKLQHPDVRLLVEHMLADDPSKRLSADQYLERHTGPGKLFPAFFSDMLHPFMADMLLPEYDLPDERIWAVCKDYDSIVSQICGVHDVRGAAYFERRFKEWSERTVTNLDSNEVREMLRREPSSTTTGAAPRVDASKGSGSDLPRTDSSLSSGTPEAEAVASLLQRTRKILDDMAGLRNSSGVRDMIAEASANVSAQIAKASGDAAAGQRQRHPPPAPPGFGRGARSPGMDRDDFILSTSRGGDASDLDDAELDTEEDVFVEDRPEDENAVIIIISLVYSTMRHVRYPSTKVIALRLLQRLSRFSHDETRLQRIVPFVVSLLNDSSSLVRCTAIRVITSIVAMIRQVPTSDQRIFPDFILPALVRFKKDSSLNARLAFAECLPRLAEASARFLEISRLNHVERLLSTSTAVADSGPRETSSSSSASSLGLTVQTTSGTGPGALRDSADPGLGRLNQQYDAQLDELRNLVEEFVRDMIEQPAVVHRTLLCDMTRLCLFFGRERTSGHVLPILITFLNVRDDWQLKASFFEHIPGVGALVGPLAIQHFLLPGIFESLQDAEELVVQRTLSSLYALIELGLLDTNMMSEITAKVAPLVFHPGIFVRCAVVRLLAALVSSKRLGMVEIQVTLVRIIKPFLKPDCMSGALMLGFSKDIDDNQELLEDLLQPPLSRAVFEAAVAAREDKGAGAQKSKRRTSRGRPASSQHALAAELKLPKSREYQQQHEQQGDADAGTTPIVDLGALDKATKHKIALLEDYIASCANSRRCDRAKTYDPVTELPAEYRGILSTKEQFYSVTVPDQSYITLAVHSKYAEYLELTRSSMAGVASAKQNPLFTELVNRYGVVSMLRRHGNHGPMTSEALSAGENRLLRRIRALDVPPLPPDMGALRKLDGTRFVAKVRRPSSKLGSALVDESSTTRDAANMPNEKPWRPRGVLAANLYGHDGAVNRIAASQDSLFFATGSDDGTVRLWLTEGIDDGYGIRPRLTYASQGGCITDVCMVENTHSVASVSTNGSVHVFRVEHALDATRQALDPSTTLLSQKATTAEEREDQLLDRSNSRMMKQRQQQQQQQRLEQHQLMEGDGAKDGVNDHQATVSSSSSQQQRNLASTTVLELDVHEEGGIRAVCHFPSAAQSFLTFASESGSIHGWDLRGRDRSWALRVGPQAGMITALVAPPEGDVLWLVAGTSRGLVILYDLRFEIVLRAWRHPSHSKIHRLCISRATGCDPLVYIAAGENAFGLYNIADGKHVQSFKTVPTAMDAETAAVVAELEPVDVDLLAPLSGSRPHALSSKAMPAGSELLDTLATDGLDPARRRIEPSVRAILCPFDTVDAKDHKAHIPNTVISAGSDRRIRYWHSDCSLCYSIFDQEFGVPPTQHWDELPHTLVCREDVLEDGFSSANHPNNEGRGLAHPSSNHDDAVLDMAFVQAHSAFQSGSGIKNPGFLLSASRDGVVKAWV</sequence>
<keyword evidence="6" id="KW-0547">Nucleotide-binding</keyword>
<dbReference type="Pfam" id="PF22956">
    <property type="entry name" value="VPS15-like_hel"/>
    <property type="match status" value="1"/>
</dbReference>
<dbReference type="Gene3D" id="1.10.510.10">
    <property type="entry name" value="Transferase(Phosphotransferase) domain 1"/>
    <property type="match status" value="2"/>
</dbReference>
<feature type="region of interest" description="Disordered" evidence="11">
    <location>
        <begin position="478"/>
        <end position="524"/>
    </location>
</feature>
<keyword evidence="7 13" id="KW-0418">Kinase</keyword>
<evidence type="ECO:0000256" key="2">
    <source>
        <dbReference type="ARBA" id="ARBA00022527"/>
    </source>
</evidence>
<evidence type="ECO:0000256" key="8">
    <source>
        <dbReference type="ARBA" id="ARBA00022840"/>
    </source>
</evidence>
<dbReference type="GO" id="GO:0016301">
    <property type="term" value="F:kinase activity"/>
    <property type="evidence" value="ECO:0007669"/>
    <property type="project" value="UniProtKB-KW"/>
</dbReference>
<accession>A0ABP0QVY8</accession>
<dbReference type="InterPro" id="IPR008271">
    <property type="entry name" value="Ser/Thr_kinase_AS"/>
</dbReference>
<dbReference type="InterPro" id="IPR016024">
    <property type="entry name" value="ARM-type_fold"/>
</dbReference>
<evidence type="ECO:0000256" key="1">
    <source>
        <dbReference type="ARBA" id="ARBA00012513"/>
    </source>
</evidence>
<dbReference type="PROSITE" id="PS50077">
    <property type="entry name" value="HEAT_REPEAT"/>
    <property type="match status" value="1"/>
</dbReference>
<dbReference type="PROSITE" id="PS50011">
    <property type="entry name" value="PROTEIN_KINASE_DOM"/>
    <property type="match status" value="1"/>
</dbReference>
<dbReference type="Pfam" id="PF00400">
    <property type="entry name" value="WD40"/>
    <property type="match status" value="1"/>
</dbReference>
<dbReference type="SUPFAM" id="SSF56112">
    <property type="entry name" value="Protein kinase-like (PK-like)"/>
    <property type="match status" value="1"/>
</dbReference>
<dbReference type="Gene3D" id="2.130.10.10">
    <property type="entry name" value="YVTN repeat-like/Quinoprotein amine dehydrogenase"/>
    <property type="match status" value="1"/>
</dbReference>
<evidence type="ECO:0000256" key="4">
    <source>
        <dbReference type="ARBA" id="ARBA00022679"/>
    </source>
</evidence>
<proteinExistence type="predicted"/>
<keyword evidence="5" id="KW-0677">Repeat</keyword>
<dbReference type="Pfam" id="PF00069">
    <property type="entry name" value="Pkinase"/>
    <property type="match status" value="1"/>
</dbReference>
<feature type="region of interest" description="Disordered" evidence="11">
    <location>
        <begin position="568"/>
        <end position="598"/>
    </location>
</feature>
<evidence type="ECO:0000313" key="14">
    <source>
        <dbReference type="Proteomes" id="UP001642464"/>
    </source>
</evidence>
<dbReference type="Gene3D" id="1.25.10.10">
    <property type="entry name" value="Leucine-rich Repeat Variant"/>
    <property type="match status" value="2"/>
</dbReference>
<organism evidence="13 14">
    <name type="scientific">Durusdinium trenchii</name>
    <dbReference type="NCBI Taxonomy" id="1381693"/>
    <lineage>
        <taxon>Eukaryota</taxon>
        <taxon>Sar</taxon>
        <taxon>Alveolata</taxon>
        <taxon>Dinophyceae</taxon>
        <taxon>Suessiales</taxon>
        <taxon>Symbiodiniaceae</taxon>
        <taxon>Durusdinium</taxon>
    </lineage>
</organism>
<evidence type="ECO:0000256" key="11">
    <source>
        <dbReference type="SAM" id="MobiDB-lite"/>
    </source>
</evidence>
<dbReference type="InterPro" id="IPR036322">
    <property type="entry name" value="WD40_repeat_dom_sf"/>
</dbReference>
<gene>
    <name evidence="13" type="ORF">SCF082_LOCUS43489</name>
</gene>
<feature type="domain" description="Protein kinase" evidence="12">
    <location>
        <begin position="26"/>
        <end position="419"/>
    </location>
</feature>
<feature type="region of interest" description="Disordered" evidence="11">
    <location>
        <begin position="776"/>
        <end position="816"/>
    </location>
</feature>
<feature type="repeat" description="WD" evidence="10">
    <location>
        <begin position="1304"/>
        <end position="1335"/>
    </location>
</feature>
<dbReference type="Proteomes" id="UP001642464">
    <property type="component" value="Unassembled WGS sequence"/>
</dbReference>
<evidence type="ECO:0000256" key="5">
    <source>
        <dbReference type="ARBA" id="ARBA00022737"/>
    </source>
</evidence>
<feature type="compositionally biased region" description="Basic and acidic residues" evidence="11">
    <location>
        <begin position="478"/>
        <end position="488"/>
    </location>
</feature>
<feature type="region of interest" description="Disordered" evidence="11">
    <location>
        <begin position="1048"/>
        <end position="1071"/>
    </location>
</feature>
<evidence type="ECO:0000256" key="7">
    <source>
        <dbReference type="ARBA" id="ARBA00022777"/>
    </source>
</evidence>
<dbReference type="SUPFAM" id="SSF48371">
    <property type="entry name" value="ARM repeat"/>
    <property type="match status" value="1"/>
</dbReference>
<reference evidence="13 14" key="1">
    <citation type="submission" date="2024-02" db="EMBL/GenBank/DDBJ databases">
        <authorList>
            <person name="Chen Y."/>
            <person name="Shah S."/>
            <person name="Dougan E. K."/>
            <person name="Thang M."/>
            <person name="Chan C."/>
        </authorList>
    </citation>
    <scope>NUCLEOTIDE SEQUENCE [LARGE SCALE GENOMIC DNA]</scope>
</reference>
<keyword evidence="4" id="KW-0808">Transferase</keyword>
<feature type="region of interest" description="Disordered" evidence="11">
    <location>
        <begin position="1447"/>
        <end position="1471"/>
    </location>
</feature>
<evidence type="ECO:0000256" key="3">
    <source>
        <dbReference type="ARBA" id="ARBA00022574"/>
    </source>
</evidence>
<dbReference type="PROSITE" id="PS50294">
    <property type="entry name" value="WD_REPEATS_REGION"/>
    <property type="match status" value="1"/>
</dbReference>
<feature type="compositionally biased region" description="Low complexity" evidence="11">
    <location>
        <begin position="278"/>
        <end position="293"/>
    </location>
</feature>
<dbReference type="SMART" id="SM00320">
    <property type="entry name" value="WD40"/>
    <property type="match status" value="4"/>
</dbReference>
<comment type="caution">
    <text evidence="13">The sequence shown here is derived from an EMBL/GenBank/DDBJ whole genome shotgun (WGS) entry which is preliminary data.</text>
</comment>
<dbReference type="PROSITE" id="PS50082">
    <property type="entry name" value="WD_REPEATS_2"/>
    <property type="match status" value="1"/>
</dbReference>
<dbReference type="SMART" id="SM00220">
    <property type="entry name" value="S_TKc"/>
    <property type="match status" value="1"/>
</dbReference>
<dbReference type="InterPro" id="IPR000719">
    <property type="entry name" value="Prot_kinase_dom"/>
</dbReference>
<dbReference type="InterPro" id="IPR011009">
    <property type="entry name" value="Kinase-like_dom_sf"/>
</dbReference>
<dbReference type="InterPro" id="IPR021133">
    <property type="entry name" value="HEAT_type_2"/>
</dbReference>
<evidence type="ECO:0000256" key="6">
    <source>
        <dbReference type="ARBA" id="ARBA00022741"/>
    </source>
</evidence>
<evidence type="ECO:0000313" key="13">
    <source>
        <dbReference type="EMBL" id="CAK9092416.1"/>
    </source>
</evidence>
<protein>
    <recommendedName>
        <fullName evidence="1">non-specific serine/threonine protein kinase</fullName>
        <ecNumber evidence="1">2.7.11.1</ecNumber>
    </recommendedName>
</protein>
<dbReference type="PROSITE" id="PS00108">
    <property type="entry name" value="PROTEIN_KINASE_ST"/>
    <property type="match status" value="1"/>
</dbReference>
<keyword evidence="3 10" id="KW-0853">WD repeat</keyword>
<evidence type="ECO:0000256" key="9">
    <source>
        <dbReference type="PROSITE-ProRule" id="PRU00103"/>
    </source>
</evidence>
<name>A0ABP0QVY8_9DINO</name>
<dbReference type="InterPro" id="IPR045162">
    <property type="entry name" value="Vps15-like"/>
</dbReference>
<dbReference type="InterPro" id="IPR055231">
    <property type="entry name" value="2AA_helical"/>
</dbReference>
<dbReference type="PANTHER" id="PTHR17583:SF0">
    <property type="entry name" value="PHOSPHOINOSITIDE 3-KINASE REGULATORY SUBUNIT 4"/>
    <property type="match status" value="1"/>
</dbReference>
<feature type="region of interest" description="Disordered" evidence="11">
    <location>
        <begin position="260"/>
        <end position="316"/>
    </location>
</feature>
<dbReference type="EMBL" id="CAXAMM010040313">
    <property type="protein sequence ID" value="CAK9092416.1"/>
    <property type="molecule type" value="Genomic_DNA"/>
</dbReference>
<dbReference type="InterPro" id="IPR011989">
    <property type="entry name" value="ARM-like"/>
</dbReference>
<evidence type="ECO:0000256" key="10">
    <source>
        <dbReference type="PROSITE-ProRule" id="PRU00221"/>
    </source>
</evidence>
<keyword evidence="2" id="KW-0723">Serine/threonine-protein kinase</keyword>
<dbReference type="InterPro" id="IPR001680">
    <property type="entry name" value="WD40_rpt"/>
</dbReference>
<keyword evidence="8" id="KW-0067">ATP-binding</keyword>
<keyword evidence="14" id="KW-1185">Reference proteome</keyword>
<evidence type="ECO:0000259" key="12">
    <source>
        <dbReference type="PROSITE" id="PS50011"/>
    </source>
</evidence>
<dbReference type="SUPFAM" id="SSF50978">
    <property type="entry name" value="WD40 repeat-like"/>
    <property type="match status" value="1"/>
</dbReference>